<reference evidence="1" key="1">
    <citation type="submission" date="2022-12" db="EMBL/GenBank/DDBJ databases">
        <authorList>
            <person name="Petersen C."/>
        </authorList>
    </citation>
    <scope>NUCLEOTIDE SEQUENCE</scope>
    <source>
        <strain evidence="1">IBT 35673</strain>
    </source>
</reference>
<name>A0A9W9QIJ3_PENBR</name>
<comment type="caution">
    <text evidence="1">The sequence shown here is derived from an EMBL/GenBank/DDBJ whole genome shotgun (WGS) entry which is preliminary data.</text>
</comment>
<reference evidence="1" key="2">
    <citation type="journal article" date="2023" name="IMA Fungus">
        <title>Comparative genomic study of the Penicillium genus elucidates a diverse pangenome and 15 lateral gene transfer events.</title>
        <authorList>
            <person name="Petersen C."/>
            <person name="Sorensen T."/>
            <person name="Nielsen M.R."/>
            <person name="Sondergaard T.E."/>
            <person name="Sorensen J.L."/>
            <person name="Fitzpatrick D.A."/>
            <person name="Frisvad J.C."/>
            <person name="Nielsen K.L."/>
        </authorList>
    </citation>
    <scope>NUCLEOTIDE SEQUENCE</scope>
    <source>
        <strain evidence="1">IBT 35673</strain>
    </source>
</reference>
<sequence length="126" mass="14160">MRHGEGTSASGSVILFDLSLYTPDGERDFTEIHAGIEPDMHELMLVDDATAIITTWFDTRPWNLSSVGGPSNGHLRTTGFQEVDIKSQTVNFMWDPTDHIEIEASQMELGRRWGDGTSPETDWDYL</sequence>
<protein>
    <submittedName>
        <fullName evidence="1">Uncharacterized protein</fullName>
    </submittedName>
</protein>
<evidence type="ECO:0000313" key="2">
    <source>
        <dbReference type="Proteomes" id="UP001147695"/>
    </source>
</evidence>
<proteinExistence type="predicted"/>
<gene>
    <name evidence="1" type="ORF">N7452_005400</name>
</gene>
<organism evidence="1 2">
    <name type="scientific">Penicillium brevicompactum</name>
    <dbReference type="NCBI Taxonomy" id="5074"/>
    <lineage>
        <taxon>Eukaryota</taxon>
        <taxon>Fungi</taxon>
        <taxon>Dikarya</taxon>
        <taxon>Ascomycota</taxon>
        <taxon>Pezizomycotina</taxon>
        <taxon>Eurotiomycetes</taxon>
        <taxon>Eurotiomycetidae</taxon>
        <taxon>Eurotiales</taxon>
        <taxon>Aspergillaceae</taxon>
        <taxon>Penicillium</taxon>
    </lineage>
</organism>
<dbReference type="AlphaFoldDB" id="A0A9W9QIJ3"/>
<evidence type="ECO:0000313" key="1">
    <source>
        <dbReference type="EMBL" id="KAJ5338672.1"/>
    </source>
</evidence>
<dbReference type="EMBL" id="JAPZBQ010000003">
    <property type="protein sequence ID" value="KAJ5338672.1"/>
    <property type="molecule type" value="Genomic_DNA"/>
</dbReference>
<accession>A0A9W9QIJ3</accession>
<dbReference type="Proteomes" id="UP001147695">
    <property type="component" value="Unassembled WGS sequence"/>
</dbReference>